<dbReference type="Pfam" id="PF00144">
    <property type="entry name" value="Beta-lactamase"/>
    <property type="match status" value="1"/>
</dbReference>
<dbReference type="STRING" id="554155.C5FIA2"/>
<feature type="signal peptide" evidence="1">
    <location>
        <begin position="1"/>
        <end position="21"/>
    </location>
</feature>
<evidence type="ECO:0000259" key="3">
    <source>
        <dbReference type="Pfam" id="PF26335"/>
    </source>
</evidence>
<dbReference type="OMA" id="KMGEQWE"/>
<dbReference type="InterPro" id="IPR051478">
    <property type="entry name" value="Beta-lactamase-like_AB/R"/>
</dbReference>
<keyword evidence="1" id="KW-0732">Signal</keyword>
<dbReference type="InterPro" id="IPR058664">
    <property type="entry name" value="ARB_00930-like_C"/>
</dbReference>
<protein>
    <submittedName>
        <fullName evidence="4">Uncharacterized protein</fullName>
    </submittedName>
</protein>
<dbReference type="eggNOG" id="ENOG502SKZU">
    <property type="taxonomic scope" value="Eukaryota"/>
</dbReference>
<organism evidence="4 5">
    <name type="scientific">Arthroderma otae (strain ATCC MYA-4605 / CBS 113480)</name>
    <name type="common">Microsporum canis</name>
    <dbReference type="NCBI Taxonomy" id="554155"/>
    <lineage>
        <taxon>Eukaryota</taxon>
        <taxon>Fungi</taxon>
        <taxon>Dikarya</taxon>
        <taxon>Ascomycota</taxon>
        <taxon>Pezizomycotina</taxon>
        <taxon>Eurotiomycetes</taxon>
        <taxon>Eurotiomycetidae</taxon>
        <taxon>Onygenales</taxon>
        <taxon>Arthrodermataceae</taxon>
        <taxon>Microsporum</taxon>
    </lineage>
</organism>
<dbReference type="OrthoDB" id="10250282at2759"/>
<dbReference type="Pfam" id="PF26335">
    <property type="entry name" value="ARB_00930_C"/>
    <property type="match status" value="1"/>
</dbReference>
<feature type="domain" description="Beta-lactamase-related" evidence="2">
    <location>
        <begin position="104"/>
        <end position="407"/>
    </location>
</feature>
<name>C5FIA2_ARTOC</name>
<dbReference type="PANTHER" id="PTHR22935:SF97">
    <property type="entry name" value="BETA-LACTAMASE-RELATED DOMAIN-CONTAINING PROTEIN"/>
    <property type="match status" value="1"/>
</dbReference>
<dbReference type="PANTHER" id="PTHR22935">
    <property type="entry name" value="PENICILLIN-BINDING PROTEIN"/>
    <property type="match status" value="1"/>
</dbReference>
<sequence length="573" mass="62097">MIPTITLLCCILFFASSGVSFTPCPLLGPAFPEFTLDTSSEILAPALKDLAETFNRLIFEGNGSHGEIYPNTTSFSLSLFSVNQGNASNQPFFFDYHYTAPPLKSHPVGNDSIYRIGGLTKIFTIWTILIEAGDRIWNNPVTEYIPELADAMNHQDAKQDPVSYVDWEVVTVGQLASHMAGISRGSSMHNLGKPDDSKYTGLPSTSASDIPPCMSGFSCNRTEFFSYIVRQPPVALPGTTPIYSDDAFRILGYIVERITGKSFESVLNQRILEPLELRRTSPASPENPLPGVVLADMNNHEWAMQDAAALSMLSTVTDLAIAGKSILSATLLSRAQTNRWLKPVTHTSNPANSVGYPWVIYSGGGYPNTSMIDVYTALSSIGLYSSYIGLVPDFNVGFTVLAVDSTTSPDLNPHVGVIGDALLPALTKIATLQASVNFGGVYSSPTQNSSISISADSFPGLFIDTWISNGTDFRKTLAALNGIKEVDSVSIRLYPTHLISKRASTSRQAFRAVFQDKDEFADYGTPTCVSWLSVDSVKYGGASLDQFIFEVDSHGKALGVEIPASRIMLEKHA</sequence>
<dbReference type="SUPFAM" id="SSF56601">
    <property type="entry name" value="beta-lactamase/transpeptidase-like"/>
    <property type="match status" value="1"/>
</dbReference>
<proteinExistence type="predicted"/>
<keyword evidence="5" id="KW-1185">Reference proteome</keyword>
<dbReference type="InterPro" id="IPR012338">
    <property type="entry name" value="Beta-lactam/transpept-like"/>
</dbReference>
<dbReference type="AlphaFoldDB" id="C5FIA2"/>
<dbReference type="RefSeq" id="XP_002848967.1">
    <property type="nucleotide sequence ID" value="XM_002848921.1"/>
</dbReference>
<dbReference type="Proteomes" id="UP000002035">
    <property type="component" value="Unassembled WGS sequence"/>
</dbReference>
<evidence type="ECO:0000256" key="1">
    <source>
        <dbReference type="SAM" id="SignalP"/>
    </source>
</evidence>
<dbReference type="EMBL" id="DS995702">
    <property type="protein sequence ID" value="EEQ29082.1"/>
    <property type="molecule type" value="Genomic_DNA"/>
</dbReference>
<dbReference type="Gene3D" id="3.40.710.10">
    <property type="entry name" value="DD-peptidase/beta-lactamase superfamily"/>
    <property type="match status" value="1"/>
</dbReference>
<evidence type="ECO:0000313" key="4">
    <source>
        <dbReference type="EMBL" id="EEQ29082.1"/>
    </source>
</evidence>
<dbReference type="InterPro" id="IPR001466">
    <property type="entry name" value="Beta-lactam-related"/>
</dbReference>
<accession>C5FIA2</accession>
<dbReference type="HOGENOM" id="CLU_019706_0_0_1"/>
<feature type="chain" id="PRO_5002951624" evidence="1">
    <location>
        <begin position="22"/>
        <end position="573"/>
    </location>
</feature>
<dbReference type="VEuPathDB" id="FungiDB:MCYG_01901"/>
<reference evidence="5" key="1">
    <citation type="journal article" date="2012" name="MBio">
        <title>Comparative genome analysis of Trichophyton rubrum and related dermatophytes reveals candidate genes involved in infection.</title>
        <authorList>
            <person name="Martinez D.A."/>
            <person name="Oliver B.G."/>
            <person name="Graeser Y."/>
            <person name="Goldberg J.M."/>
            <person name="Li W."/>
            <person name="Martinez-Rossi N.M."/>
            <person name="Monod M."/>
            <person name="Shelest E."/>
            <person name="Barton R.C."/>
            <person name="Birch E."/>
            <person name="Brakhage A.A."/>
            <person name="Chen Z."/>
            <person name="Gurr S.J."/>
            <person name="Heiman D."/>
            <person name="Heitman J."/>
            <person name="Kosti I."/>
            <person name="Rossi A."/>
            <person name="Saif S."/>
            <person name="Samalova M."/>
            <person name="Saunders C.W."/>
            <person name="Shea T."/>
            <person name="Summerbell R.C."/>
            <person name="Xu J."/>
            <person name="Young S."/>
            <person name="Zeng Q."/>
            <person name="Birren B.W."/>
            <person name="Cuomo C.A."/>
            <person name="White T.C."/>
        </authorList>
    </citation>
    <scope>NUCLEOTIDE SEQUENCE [LARGE SCALE GENOMIC DNA]</scope>
    <source>
        <strain evidence="5">ATCC MYA-4605 / CBS 113480</strain>
    </source>
</reference>
<evidence type="ECO:0000259" key="2">
    <source>
        <dbReference type="Pfam" id="PF00144"/>
    </source>
</evidence>
<gene>
    <name evidence="4" type="ORF">MCYG_01901</name>
</gene>
<evidence type="ECO:0000313" key="5">
    <source>
        <dbReference type="Proteomes" id="UP000002035"/>
    </source>
</evidence>
<dbReference type="GeneID" id="9229019"/>
<feature type="domain" description="Beta-lactamase-like ARB-00930-like C-terminal" evidence="3">
    <location>
        <begin position="432"/>
        <end position="571"/>
    </location>
</feature>